<accession>A0A5A7SB98</accession>
<dbReference type="Pfam" id="PF09837">
    <property type="entry name" value="DUF2064"/>
    <property type="match status" value="1"/>
</dbReference>
<proteinExistence type="predicted"/>
<dbReference type="AlphaFoldDB" id="A0A5A7SB98"/>
<dbReference type="PANTHER" id="PTHR36529:SF1">
    <property type="entry name" value="GLYCOSYLTRANSFERASE"/>
    <property type="match status" value="1"/>
</dbReference>
<organism evidence="1 2">
    <name type="scientific">Antrihabitans cavernicola</name>
    <dbReference type="NCBI Taxonomy" id="2495913"/>
    <lineage>
        <taxon>Bacteria</taxon>
        <taxon>Bacillati</taxon>
        <taxon>Actinomycetota</taxon>
        <taxon>Actinomycetes</taxon>
        <taxon>Mycobacteriales</taxon>
        <taxon>Nocardiaceae</taxon>
        <taxon>Antrihabitans</taxon>
    </lineage>
</organism>
<dbReference type="EMBL" id="VLNY01000009">
    <property type="protein sequence ID" value="KAA0021501.1"/>
    <property type="molecule type" value="Genomic_DNA"/>
</dbReference>
<evidence type="ECO:0000313" key="2">
    <source>
        <dbReference type="Proteomes" id="UP000322244"/>
    </source>
</evidence>
<dbReference type="InterPro" id="IPR029044">
    <property type="entry name" value="Nucleotide-diphossugar_trans"/>
</dbReference>
<reference evidence="1 2" key="1">
    <citation type="submission" date="2019-07" db="EMBL/GenBank/DDBJ databases">
        <title>Rhodococcus cavernicolus sp. nov., isolated from a cave.</title>
        <authorList>
            <person name="Lee S.D."/>
        </authorList>
    </citation>
    <scope>NUCLEOTIDE SEQUENCE [LARGE SCALE GENOMIC DNA]</scope>
    <source>
        <strain evidence="1 2">C1-24</strain>
    </source>
</reference>
<evidence type="ECO:0000313" key="1">
    <source>
        <dbReference type="EMBL" id="KAA0021501.1"/>
    </source>
</evidence>
<dbReference type="InterPro" id="IPR018641">
    <property type="entry name" value="Trfase_1_rSAM/seldom-assoc"/>
</dbReference>
<dbReference type="RefSeq" id="WP_149431706.1">
    <property type="nucleotide sequence ID" value="NZ_VLNY01000009.1"/>
</dbReference>
<sequence>MRIQVAILVVAKAPVAGQAKTRLQAAMSGADAARLAAAALLDTLDAVARTPVAKRVVALTGDLGHAECGAEIRSALAEFDVIAQRGSDFAHRLANAHADCGALTGLPTLQIGMDTPQVDAELLSAGAQLLCESDAVLGMATDGGWWALGVRDPLSAQALIGVPMSTDTTGAETLAALRSSGARVVALPELADVDVPDDVSRVCAVARADGHFRRVVAEVAPTLIMEVGN</sequence>
<dbReference type="SUPFAM" id="SSF53448">
    <property type="entry name" value="Nucleotide-diphospho-sugar transferases"/>
    <property type="match status" value="1"/>
</dbReference>
<dbReference type="Gene3D" id="3.90.550.10">
    <property type="entry name" value="Spore Coat Polysaccharide Biosynthesis Protein SpsA, Chain A"/>
    <property type="match status" value="1"/>
</dbReference>
<dbReference type="PANTHER" id="PTHR36529">
    <property type="entry name" value="SLL1095 PROTEIN"/>
    <property type="match status" value="1"/>
</dbReference>
<protein>
    <submittedName>
        <fullName evidence="1">DUF2064 domain-containing protein</fullName>
    </submittedName>
</protein>
<comment type="caution">
    <text evidence="1">The sequence shown here is derived from an EMBL/GenBank/DDBJ whole genome shotgun (WGS) entry which is preliminary data.</text>
</comment>
<dbReference type="OrthoDB" id="9798250at2"/>
<keyword evidence="2" id="KW-1185">Reference proteome</keyword>
<gene>
    <name evidence="1" type="ORF">FOY51_18285</name>
</gene>
<name>A0A5A7SB98_9NOCA</name>
<dbReference type="Proteomes" id="UP000322244">
    <property type="component" value="Unassembled WGS sequence"/>
</dbReference>